<dbReference type="Proteomes" id="UP000174145">
    <property type="component" value="Segment"/>
</dbReference>
<name>W6JPK2_9POXV</name>
<dbReference type="KEGG" id="vg:18263493"/>
<organism evidence="2 3">
    <name type="scientific">Alphaentomopoxvirus acuprea</name>
    <dbReference type="NCBI Taxonomy" id="62099"/>
    <lineage>
        <taxon>Viruses</taxon>
        <taxon>Varidnaviria</taxon>
        <taxon>Bamfordvirae</taxon>
        <taxon>Nucleocytoviricota</taxon>
        <taxon>Pokkesviricetes</taxon>
        <taxon>Chitovirales</taxon>
        <taxon>Poxviridae</taxon>
        <taxon>Entomopoxvirinae</taxon>
        <taxon>Alphaentomopoxvirus</taxon>
    </lineage>
</organism>
<dbReference type="OrthoDB" id="35911at10239"/>
<dbReference type="EMBL" id="AP013055">
    <property type="protein sequence ID" value="BAO49424.1"/>
    <property type="molecule type" value="Genomic_DNA"/>
</dbReference>
<reference evidence="2 3" key="1">
    <citation type="journal article" date="2014" name="Virology">
        <title>The complete genome sequence of the Alphaentomopoxvirus Anomala cuprea entomopoxvirus, including its terminal hairpin loop sequences, suggests a potentially unique mode of apoptosis inhibition and mode of DNA replication.</title>
        <authorList>
            <person name="Mitsuhashi W."/>
            <person name="Miyamoto K."/>
            <person name="Wada S."/>
        </authorList>
    </citation>
    <scope>NUCLEOTIDE SEQUENCE [LARGE SCALE GENOMIC DNA]</scope>
    <source>
        <strain evidence="2">CV6M</strain>
    </source>
</reference>
<keyword evidence="1" id="KW-0472">Membrane</keyword>
<evidence type="ECO:0000256" key="1">
    <source>
        <dbReference type="SAM" id="Phobius"/>
    </source>
</evidence>
<sequence length="197" mass="23469">MSQLFSYNINIEMPGYSTAYVSVRISFDKENRMVNISTYNRPSGHVTVITGRALGIRWIDRYNIIRFELLFNGQYPIQRETYELHLSGNDFLQLFNIDINFVHTRIKENDEIIYTFRNLSQTFNIKNDVIIYDESFDLLENFTGNSIYFNPNEPYPEYDENNNKNIIVYILLLLLFFLIMVILIYNVISKYIITYVQ</sequence>
<dbReference type="RefSeq" id="YP_009001537.1">
    <property type="nucleotide sequence ID" value="NC_023426.1"/>
</dbReference>
<evidence type="ECO:0000313" key="2">
    <source>
        <dbReference type="EMBL" id="BAO49424.1"/>
    </source>
</evidence>
<dbReference type="GeneID" id="18263493"/>
<accession>W6JPK2</accession>
<keyword evidence="1" id="KW-0812">Transmembrane</keyword>
<evidence type="ECO:0000313" key="3">
    <source>
        <dbReference type="Proteomes" id="UP000174145"/>
    </source>
</evidence>
<keyword evidence="1" id="KW-1133">Transmembrane helix</keyword>
<keyword evidence="3" id="KW-1185">Reference proteome</keyword>
<feature type="transmembrane region" description="Helical" evidence="1">
    <location>
        <begin position="166"/>
        <end position="188"/>
    </location>
</feature>
<protein>
    <submittedName>
        <fullName evidence="2">Uncharacterized protein</fullName>
    </submittedName>
</protein>
<proteinExistence type="predicted"/>